<reference evidence="4" key="1">
    <citation type="submission" date="2023-07" db="EMBL/GenBank/DDBJ databases">
        <title>Sorghum-associated microbial communities from plants grown in Nebraska, USA.</title>
        <authorList>
            <person name="Schachtman D."/>
        </authorList>
    </citation>
    <scope>NUCLEOTIDE SEQUENCE</scope>
    <source>
        <strain evidence="4">BE80</strain>
    </source>
</reference>
<keyword evidence="1" id="KW-1015">Disulfide bond</keyword>
<comment type="caution">
    <text evidence="4">The sequence shown here is derived from an EMBL/GenBank/DDBJ whole genome shotgun (WGS) entry which is preliminary data.</text>
</comment>
<keyword evidence="2" id="KW-0732">Signal</keyword>
<keyword evidence="4" id="KW-0413">Isomerase</keyword>
<dbReference type="PROSITE" id="PS00194">
    <property type="entry name" value="THIOREDOXIN_1"/>
    <property type="match status" value="1"/>
</dbReference>
<sequence>MKRNLYIWFVAVLLVGFALAQNAGDGIAAVFKQEEPLPTETGSRAGLLAPGFSLTAMDGKTYNVGGAKDKAIFVNFWASWCEPCKQEAPELNALAAKYKDKLDVYGVNVTSYDKLKDAKAFVDEYKLTFPILLDEDGATYAKYNGVAFPTNVLIDANGVIQEVILGILPEEELERKIKEVIKK</sequence>
<dbReference type="PROSITE" id="PS51352">
    <property type="entry name" value="THIOREDOXIN_2"/>
    <property type="match status" value="1"/>
</dbReference>
<dbReference type="Gene3D" id="3.40.30.10">
    <property type="entry name" value="Glutaredoxin"/>
    <property type="match status" value="1"/>
</dbReference>
<feature type="signal peptide" evidence="2">
    <location>
        <begin position="1"/>
        <end position="20"/>
    </location>
</feature>
<dbReference type="InterPro" id="IPR013766">
    <property type="entry name" value="Thioredoxin_domain"/>
</dbReference>
<feature type="chain" id="PRO_5042975150" evidence="2">
    <location>
        <begin position="21"/>
        <end position="183"/>
    </location>
</feature>
<evidence type="ECO:0000259" key="3">
    <source>
        <dbReference type="PROSITE" id="PS51352"/>
    </source>
</evidence>
<dbReference type="PANTHER" id="PTHR42852:SF1">
    <property type="entry name" value="THIOREDOXIN-LIKE PROTEIN YNEN"/>
    <property type="match status" value="1"/>
</dbReference>
<dbReference type="GO" id="GO:0016853">
    <property type="term" value="F:isomerase activity"/>
    <property type="evidence" value="ECO:0007669"/>
    <property type="project" value="UniProtKB-KW"/>
</dbReference>
<dbReference type="PANTHER" id="PTHR42852">
    <property type="entry name" value="THIOL:DISULFIDE INTERCHANGE PROTEIN DSBE"/>
    <property type="match status" value="1"/>
</dbReference>
<dbReference type="EMBL" id="JAVDTR010000002">
    <property type="protein sequence ID" value="MDR6722497.1"/>
    <property type="molecule type" value="Genomic_DNA"/>
</dbReference>
<proteinExistence type="predicted"/>
<dbReference type="CDD" id="cd02966">
    <property type="entry name" value="TlpA_like_family"/>
    <property type="match status" value="1"/>
</dbReference>
<dbReference type="Pfam" id="PF00578">
    <property type="entry name" value="AhpC-TSA"/>
    <property type="match status" value="1"/>
</dbReference>
<accession>A0AAP5LKQ4</accession>
<gene>
    <name evidence="4" type="ORF">J2W91_000945</name>
</gene>
<evidence type="ECO:0000256" key="1">
    <source>
        <dbReference type="ARBA" id="ARBA00023157"/>
    </source>
</evidence>
<dbReference type="Proteomes" id="UP001254832">
    <property type="component" value="Unassembled WGS sequence"/>
</dbReference>
<dbReference type="GO" id="GO:0016491">
    <property type="term" value="F:oxidoreductase activity"/>
    <property type="evidence" value="ECO:0007669"/>
    <property type="project" value="InterPro"/>
</dbReference>
<dbReference type="InterPro" id="IPR017937">
    <property type="entry name" value="Thioredoxin_CS"/>
</dbReference>
<evidence type="ECO:0000313" key="4">
    <source>
        <dbReference type="EMBL" id="MDR6722497.1"/>
    </source>
</evidence>
<evidence type="ECO:0000256" key="2">
    <source>
        <dbReference type="SAM" id="SignalP"/>
    </source>
</evidence>
<dbReference type="InterPro" id="IPR050553">
    <property type="entry name" value="Thioredoxin_ResA/DsbE_sf"/>
</dbReference>
<feature type="domain" description="Thioredoxin" evidence="3">
    <location>
        <begin position="43"/>
        <end position="182"/>
    </location>
</feature>
<dbReference type="RefSeq" id="WP_310136894.1">
    <property type="nucleotide sequence ID" value="NZ_JAVDTR010000002.1"/>
</dbReference>
<dbReference type="InterPro" id="IPR000866">
    <property type="entry name" value="AhpC/TSA"/>
</dbReference>
<name>A0AAP5LKQ4_PAEAM</name>
<evidence type="ECO:0000313" key="5">
    <source>
        <dbReference type="Proteomes" id="UP001254832"/>
    </source>
</evidence>
<dbReference type="SUPFAM" id="SSF52833">
    <property type="entry name" value="Thioredoxin-like"/>
    <property type="match status" value="1"/>
</dbReference>
<protein>
    <submittedName>
        <fullName evidence="4">Thiol-disulfide isomerase/thioredoxin</fullName>
    </submittedName>
</protein>
<organism evidence="4 5">
    <name type="scientific">Paenibacillus amylolyticus</name>
    <dbReference type="NCBI Taxonomy" id="1451"/>
    <lineage>
        <taxon>Bacteria</taxon>
        <taxon>Bacillati</taxon>
        <taxon>Bacillota</taxon>
        <taxon>Bacilli</taxon>
        <taxon>Bacillales</taxon>
        <taxon>Paenibacillaceae</taxon>
        <taxon>Paenibacillus</taxon>
    </lineage>
</organism>
<dbReference type="InterPro" id="IPR036249">
    <property type="entry name" value="Thioredoxin-like_sf"/>
</dbReference>
<dbReference type="GO" id="GO:0016209">
    <property type="term" value="F:antioxidant activity"/>
    <property type="evidence" value="ECO:0007669"/>
    <property type="project" value="InterPro"/>
</dbReference>
<dbReference type="AlphaFoldDB" id="A0AAP5LKQ4"/>